<evidence type="ECO:0000256" key="4">
    <source>
        <dbReference type="ARBA" id="ARBA00016891"/>
    </source>
</evidence>
<dbReference type="Gene3D" id="3.40.50.720">
    <property type="entry name" value="NAD(P)-binding Rossmann-like Domain"/>
    <property type="match status" value="1"/>
</dbReference>
<dbReference type="InterPro" id="IPR008927">
    <property type="entry name" value="6-PGluconate_DH-like_C_sf"/>
</dbReference>
<evidence type="ECO:0000256" key="2">
    <source>
        <dbReference type="ARBA" id="ARBA00007964"/>
    </source>
</evidence>
<dbReference type="InterPro" id="IPR046825">
    <property type="entry name" value="PDH_C"/>
</dbReference>
<dbReference type="Pfam" id="PF02153">
    <property type="entry name" value="PDH_N"/>
    <property type="match status" value="1"/>
</dbReference>
<evidence type="ECO:0000256" key="10">
    <source>
        <dbReference type="ARBA" id="ARBA00049260"/>
    </source>
</evidence>
<dbReference type="InterPro" id="IPR050812">
    <property type="entry name" value="Preph/Arog_dehydrog"/>
</dbReference>
<keyword evidence="13" id="KW-1185">Reference proteome</keyword>
<dbReference type="GO" id="GO:0070403">
    <property type="term" value="F:NAD+ binding"/>
    <property type="evidence" value="ECO:0007669"/>
    <property type="project" value="InterPro"/>
</dbReference>
<dbReference type="FunFam" id="1.10.3660.10:FF:000003">
    <property type="entry name" value="Prephenate dehydrogenase"/>
    <property type="match status" value="1"/>
</dbReference>
<dbReference type="GO" id="GO:0006571">
    <property type="term" value="P:tyrosine biosynthetic process"/>
    <property type="evidence" value="ECO:0007669"/>
    <property type="project" value="UniProtKB-KW"/>
</dbReference>
<evidence type="ECO:0000313" key="13">
    <source>
        <dbReference type="Proteomes" id="UP000076480"/>
    </source>
</evidence>
<comment type="catalytic activity">
    <reaction evidence="10">
        <text>prephenate + NAD(+) = 3-(4-hydroxyphenyl)pyruvate + CO2 + NADH</text>
        <dbReference type="Rhea" id="RHEA:13869"/>
        <dbReference type="ChEBI" id="CHEBI:16526"/>
        <dbReference type="ChEBI" id="CHEBI:29934"/>
        <dbReference type="ChEBI" id="CHEBI:36242"/>
        <dbReference type="ChEBI" id="CHEBI:57540"/>
        <dbReference type="ChEBI" id="CHEBI:57945"/>
        <dbReference type="EC" id="1.3.1.12"/>
    </reaction>
</comment>
<sequence>MTTVFISGLGLIGSSLARIMQQIDTDTTVLGADPNDDTSQFLLAQGVIDARTTFAEGSAKADVIILAGPVSVITKQLAALADLPLKPNVVVTDVGSTKRQVMAAAKPLQKKGIAFMGGHPMAGSHETGGRAGRVNLFDGAVYFLVDGSQRLEQRQLFQRLLAPAQLRWVTIEAEQHNQLVSQISHVPHVLAATLINTAVAELKNDPVGLKAAAGGFKSTTRIAASDPTMWTAIMLSNTEAITSQLDDYIATLTKIKTAIAAGDEPQIHDFFEQAQRTRQQLDRTTEEG</sequence>
<comment type="caution">
    <text evidence="12">The sequence shown here is derived from an EMBL/GenBank/DDBJ whole genome shotgun (WGS) entry which is preliminary data.</text>
</comment>
<dbReference type="InterPro" id="IPR046826">
    <property type="entry name" value="PDH_N"/>
</dbReference>
<organism evidence="12 13">
    <name type="scientific">Secundilactobacillus collinoides</name>
    <name type="common">Lactobacillus collinoides</name>
    <dbReference type="NCBI Taxonomy" id="33960"/>
    <lineage>
        <taxon>Bacteria</taxon>
        <taxon>Bacillati</taxon>
        <taxon>Bacillota</taxon>
        <taxon>Bacilli</taxon>
        <taxon>Lactobacillales</taxon>
        <taxon>Lactobacillaceae</taxon>
        <taxon>Secundilactobacillus</taxon>
    </lineage>
</organism>
<dbReference type="EC" id="1.3.1.12" evidence="3"/>
<dbReference type="InterPro" id="IPR036291">
    <property type="entry name" value="NAD(P)-bd_dom_sf"/>
</dbReference>
<dbReference type="OrthoDB" id="9802008at2"/>
<comment type="pathway">
    <text evidence="1">Amino-acid biosynthesis; L-tyrosine biosynthesis; (4-hydroxyphenyl)pyruvate from prephenate (NAD(+) route): step 1/1.</text>
</comment>
<keyword evidence="6" id="KW-0028">Amino-acid biosynthesis</keyword>
<dbReference type="Pfam" id="PF20463">
    <property type="entry name" value="PDH_C"/>
    <property type="match status" value="1"/>
</dbReference>
<evidence type="ECO:0000256" key="6">
    <source>
        <dbReference type="ARBA" id="ARBA00022605"/>
    </source>
</evidence>
<evidence type="ECO:0000256" key="1">
    <source>
        <dbReference type="ARBA" id="ARBA00005067"/>
    </source>
</evidence>
<evidence type="ECO:0000256" key="3">
    <source>
        <dbReference type="ARBA" id="ARBA00012068"/>
    </source>
</evidence>
<feature type="domain" description="Prephenate/arogenate dehydrogenase" evidence="11">
    <location>
        <begin position="2"/>
        <end position="288"/>
    </location>
</feature>
<dbReference type="SUPFAM" id="SSF48179">
    <property type="entry name" value="6-phosphogluconate dehydrogenase C-terminal domain-like"/>
    <property type="match status" value="1"/>
</dbReference>
<dbReference type="Gene3D" id="1.10.3660.10">
    <property type="entry name" value="6-phosphogluconate dehydrogenase C-terminal like domain"/>
    <property type="match status" value="1"/>
</dbReference>
<evidence type="ECO:0000259" key="11">
    <source>
        <dbReference type="PROSITE" id="PS51176"/>
    </source>
</evidence>
<gene>
    <name evidence="12" type="ORF">TY91_00955</name>
</gene>
<dbReference type="GO" id="GO:0008977">
    <property type="term" value="F:prephenate dehydrogenase (NAD+) activity"/>
    <property type="evidence" value="ECO:0007669"/>
    <property type="project" value="UniProtKB-EC"/>
</dbReference>
<dbReference type="SUPFAM" id="SSF51735">
    <property type="entry name" value="NAD(P)-binding Rossmann-fold domains"/>
    <property type="match status" value="1"/>
</dbReference>
<keyword evidence="8" id="KW-0520">NAD</keyword>
<keyword evidence="7" id="KW-0560">Oxidoreductase</keyword>
<dbReference type="PROSITE" id="PS51176">
    <property type="entry name" value="PDH_ADH"/>
    <property type="match status" value="1"/>
</dbReference>
<dbReference type="RefSeq" id="WP_063285113.1">
    <property type="nucleotide sequence ID" value="NZ_JYDC01000010.1"/>
</dbReference>
<dbReference type="GO" id="GO:0004665">
    <property type="term" value="F:prephenate dehydrogenase (NADP+) activity"/>
    <property type="evidence" value="ECO:0007669"/>
    <property type="project" value="InterPro"/>
</dbReference>
<dbReference type="InterPro" id="IPR003099">
    <property type="entry name" value="Prephen_DH"/>
</dbReference>
<evidence type="ECO:0000256" key="5">
    <source>
        <dbReference type="ARBA" id="ARBA00022498"/>
    </source>
</evidence>
<reference evidence="12 13" key="1">
    <citation type="submission" date="2015-02" db="EMBL/GenBank/DDBJ databases">
        <title>Draft genome sequence of Lactobacillus collinoides CUPV2371 isolated from a natural cider, the first genome sequence of a strain of this species.</title>
        <authorList>
            <person name="Puertas A.I."/>
            <person name="Spano G."/>
            <person name="Capozzi V."/>
            <person name="Lamontanara A."/>
            <person name="Orru L."/>
            <person name="Duenas M.T."/>
        </authorList>
    </citation>
    <scope>NUCLEOTIDE SEQUENCE [LARGE SCALE GENOMIC DNA]</scope>
    <source>
        <strain evidence="12 13">237</strain>
    </source>
</reference>
<dbReference type="Proteomes" id="UP000076480">
    <property type="component" value="Unassembled WGS sequence"/>
</dbReference>
<evidence type="ECO:0000256" key="7">
    <source>
        <dbReference type="ARBA" id="ARBA00023002"/>
    </source>
</evidence>
<keyword evidence="9" id="KW-0057">Aromatic amino acid biosynthesis</keyword>
<comment type="similarity">
    <text evidence="2">Belongs to the prephenate/arogenate dehydrogenase family.</text>
</comment>
<dbReference type="PANTHER" id="PTHR21363:SF0">
    <property type="entry name" value="PREPHENATE DEHYDROGENASE [NADP(+)]"/>
    <property type="match status" value="1"/>
</dbReference>
<dbReference type="PANTHER" id="PTHR21363">
    <property type="entry name" value="PREPHENATE DEHYDROGENASE"/>
    <property type="match status" value="1"/>
</dbReference>
<proteinExistence type="inferred from homology"/>
<accession>A0A166HUJ5</accession>
<keyword evidence="5" id="KW-0827">Tyrosine biosynthesis</keyword>
<name>A0A166HUJ5_SECCO</name>
<protein>
    <recommendedName>
        <fullName evidence="4">Prephenate dehydrogenase</fullName>
        <ecNumber evidence="3">1.3.1.12</ecNumber>
    </recommendedName>
</protein>
<evidence type="ECO:0000256" key="8">
    <source>
        <dbReference type="ARBA" id="ARBA00023027"/>
    </source>
</evidence>
<evidence type="ECO:0000313" key="12">
    <source>
        <dbReference type="EMBL" id="KZL43206.1"/>
    </source>
</evidence>
<dbReference type="PATRIC" id="fig|33960.6.peg.43"/>
<dbReference type="FunFam" id="3.40.50.720:FF:000208">
    <property type="entry name" value="Prephenate dehydrogenase"/>
    <property type="match status" value="1"/>
</dbReference>
<dbReference type="AlphaFoldDB" id="A0A166HUJ5"/>
<dbReference type="EMBL" id="JYDC01000010">
    <property type="protein sequence ID" value="KZL43206.1"/>
    <property type="molecule type" value="Genomic_DNA"/>
</dbReference>
<evidence type="ECO:0000256" key="9">
    <source>
        <dbReference type="ARBA" id="ARBA00023141"/>
    </source>
</evidence>